<dbReference type="EMBL" id="CP070228">
    <property type="protein sequence ID" value="QRV01487.1"/>
    <property type="molecule type" value="Genomic_DNA"/>
</dbReference>
<reference evidence="1 2" key="1">
    <citation type="submission" date="2021-02" db="EMBL/GenBank/DDBJ databases">
        <title>Complete Genome Sequence of Arcanobacterium phocisimile strain DSM 26142T from a harbour seal.</title>
        <authorList>
            <person name="Borowiak M."/>
            <person name="Alssahen M."/>
            <person name="Malorny B."/>
            <person name="Laemmler C."/>
            <person name="Siebert U."/>
            <person name="Ploetz M."/>
            <person name="Abdulmawjood A."/>
        </authorList>
    </citation>
    <scope>NUCLEOTIDE SEQUENCE [LARGE SCALE GENOMIC DNA]</scope>
    <source>
        <strain evidence="1 2">DSM 26142</strain>
    </source>
</reference>
<accession>A0ABX7IEV0</accession>
<sequence length="219" mass="24702">MVTATEQLVSDSPQKRIAGVYALAEISDTYRGEYKQRVVDILCGYLRTDRHGEHTQKFIERLEPGQSDEKPAGACHARLISPDAVVESTIFRVMRERLLRNRISVNEDLANTDKNLDNIQVKNTDQLWCDCAFDLQGAVLVENLNLSQVSFDSNVNFDDVYFPSRSNFSHSVFSGTVSFLRARFDVAKFERASFDEVSFRKQPSLAYIIFVNGGSSGNT</sequence>
<protein>
    <recommendedName>
        <fullName evidence="3">Pentapeptide repeat-containing protein</fullName>
    </recommendedName>
</protein>
<evidence type="ECO:0000313" key="1">
    <source>
        <dbReference type="EMBL" id="QRV01487.1"/>
    </source>
</evidence>
<keyword evidence="2" id="KW-1185">Reference proteome</keyword>
<dbReference type="Gene3D" id="2.160.20.80">
    <property type="entry name" value="E3 ubiquitin-protein ligase SopA"/>
    <property type="match status" value="1"/>
</dbReference>
<name>A0ABX7IEV0_9ACTO</name>
<evidence type="ECO:0008006" key="3">
    <source>
        <dbReference type="Google" id="ProtNLM"/>
    </source>
</evidence>
<evidence type="ECO:0000313" key="2">
    <source>
        <dbReference type="Proteomes" id="UP000602653"/>
    </source>
</evidence>
<organism evidence="1 2">
    <name type="scientific">Arcanobacterium phocisimile</name>
    <dbReference type="NCBI Taxonomy" id="1302235"/>
    <lineage>
        <taxon>Bacteria</taxon>
        <taxon>Bacillati</taxon>
        <taxon>Actinomycetota</taxon>
        <taxon>Actinomycetes</taxon>
        <taxon>Actinomycetales</taxon>
        <taxon>Actinomycetaceae</taxon>
        <taxon>Arcanobacterium</taxon>
    </lineage>
</organism>
<dbReference type="RefSeq" id="WP_204423172.1">
    <property type="nucleotide sequence ID" value="NZ_CP070228.1"/>
</dbReference>
<dbReference type="Proteomes" id="UP000602653">
    <property type="component" value="Chromosome"/>
</dbReference>
<gene>
    <name evidence="1" type="ORF">JTE88_05070</name>
</gene>
<proteinExistence type="predicted"/>